<evidence type="ECO:0000256" key="6">
    <source>
        <dbReference type="ARBA" id="ARBA00023163"/>
    </source>
</evidence>
<comment type="caution">
    <text evidence="8">The sequence shown here is derived from an EMBL/GenBank/DDBJ whole genome shotgun (WGS) entry which is preliminary data.</text>
</comment>
<keyword evidence="5" id="KW-0010">Activator</keyword>
<dbReference type="SUPFAM" id="SSF52540">
    <property type="entry name" value="P-loop containing nucleoside triphosphate hydrolases"/>
    <property type="match status" value="1"/>
</dbReference>
<feature type="domain" description="Sigma-54 factor interaction" evidence="7">
    <location>
        <begin position="24"/>
        <end position="253"/>
    </location>
</feature>
<dbReference type="Pfam" id="PF00158">
    <property type="entry name" value="Sigma54_activat"/>
    <property type="match status" value="1"/>
</dbReference>
<dbReference type="Gene3D" id="3.40.50.300">
    <property type="entry name" value="P-loop containing nucleotide triphosphate hydrolases"/>
    <property type="match status" value="1"/>
</dbReference>
<name>A0ABU3NA50_9SPHN</name>
<evidence type="ECO:0000256" key="2">
    <source>
        <dbReference type="ARBA" id="ARBA00022840"/>
    </source>
</evidence>
<keyword evidence="3" id="KW-0902">Two-component regulatory system</keyword>
<evidence type="ECO:0000313" key="8">
    <source>
        <dbReference type="EMBL" id="MDT8760265.1"/>
    </source>
</evidence>
<dbReference type="PROSITE" id="PS50045">
    <property type="entry name" value="SIGMA54_INTERACT_4"/>
    <property type="match status" value="1"/>
</dbReference>
<keyword evidence="2" id="KW-0067">ATP-binding</keyword>
<dbReference type="PRINTS" id="PR01590">
    <property type="entry name" value="HTHFIS"/>
</dbReference>
<keyword evidence="6" id="KW-0804">Transcription</keyword>
<sequence length="333" mass="35937">MEDLREPRVVGKGACIAAPEAHDLVGQSHAIEHIRGMIRRLRAPGSTTLIQGETGTGKEVVALMLHRSSNRAKAPLVAVNCAAIPETLIEGELFGYEKGAFSSANHAHPGKFRLADKGTLFLDEVGELSAAAQAKILRSLESGEVFPLGSTKAVQVDVRVVAATNRDLASEVEKGNFRADLYYRLAVIQLLIPPLRDRREDIVPIARALLERICPEIGVAVPALSKSVLKALEGHCWPGNVREMRNALEHAVVVAADPERLDVDDLPPTIGIGSGPSGDSFPPDTERETLLRALARANGKKAEAARMLNCSRMTLYRRLERARLGDVPALSPV</sequence>
<evidence type="ECO:0000256" key="4">
    <source>
        <dbReference type="ARBA" id="ARBA00023015"/>
    </source>
</evidence>
<accession>A0ABU3NA50</accession>
<dbReference type="CDD" id="cd00009">
    <property type="entry name" value="AAA"/>
    <property type="match status" value="1"/>
</dbReference>
<dbReference type="InterPro" id="IPR027417">
    <property type="entry name" value="P-loop_NTPase"/>
</dbReference>
<dbReference type="InterPro" id="IPR025943">
    <property type="entry name" value="Sigma_54_int_dom_ATP-bd_2"/>
</dbReference>
<evidence type="ECO:0000256" key="3">
    <source>
        <dbReference type="ARBA" id="ARBA00023012"/>
    </source>
</evidence>
<dbReference type="EMBL" id="JALMLT010000004">
    <property type="protein sequence ID" value="MDT8760265.1"/>
    <property type="molecule type" value="Genomic_DNA"/>
</dbReference>
<gene>
    <name evidence="8" type="ORF">MZO42_16310</name>
</gene>
<dbReference type="Pfam" id="PF25601">
    <property type="entry name" value="AAA_lid_14"/>
    <property type="match status" value="1"/>
</dbReference>
<dbReference type="InterPro" id="IPR058031">
    <property type="entry name" value="AAA_lid_NorR"/>
</dbReference>
<dbReference type="Pfam" id="PF02954">
    <property type="entry name" value="HTH_8"/>
    <property type="match status" value="1"/>
</dbReference>
<dbReference type="PROSITE" id="PS00676">
    <property type="entry name" value="SIGMA54_INTERACT_2"/>
    <property type="match status" value="1"/>
</dbReference>
<dbReference type="InterPro" id="IPR009057">
    <property type="entry name" value="Homeodomain-like_sf"/>
</dbReference>
<dbReference type="InterPro" id="IPR003593">
    <property type="entry name" value="AAA+_ATPase"/>
</dbReference>
<dbReference type="InterPro" id="IPR002078">
    <property type="entry name" value="Sigma_54_int"/>
</dbReference>
<dbReference type="InterPro" id="IPR002197">
    <property type="entry name" value="HTH_Fis"/>
</dbReference>
<reference evidence="8" key="1">
    <citation type="submission" date="2022-04" db="EMBL/GenBank/DDBJ databases">
        <title>Tomato heritable bacteria conferring resistance against bacterial wilt.</title>
        <authorList>
            <person name="Yin J."/>
        </authorList>
    </citation>
    <scope>NUCLEOTIDE SEQUENCE</scope>
    <source>
        <strain evidence="8">Cra20</strain>
    </source>
</reference>
<proteinExistence type="predicted"/>
<organism evidence="8">
    <name type="scientific">Sphingomonas psychrotolerans</name>
    <dbReference type="NCBI Taxonomy" id="1327635"/>
    <lineage>
        <taxon>Bacteria</taxon>
        <taxon>Pseudomonadati</taxon>
        <taxon>Pseudomonadota</taxon>
        <taxon>Alphaproteobacteria</taxon>
        <taxon>Sphingomonadales</taxon>
        <taxon>Sphingomonadaceae</taxon>
        <taxon>Sphingomonas</taxon>
    </lineage>
</organism>
<dbReference type="PANTHER" id="PTHR32071">
    <property type="entry name" value="TRANSCRIPTIONAL REGULATORY PROTEIN"/>
    <property type="match status" value="1"/>
</dbReference>
<keyword evidence="1" id="KW-0547">Nucleotide-binding</keyword>
<evidence type="ECO:0000256" key="1">
    <source>
        <dbReference type="ARBA" id="ARBA00022741"/>
    </source>
</evidence>
<keyword evidence="4" id="KW-0805">Transcription regulation</keyword>
<evidence type="ECO:0000259" key="7">
    <source>
        <dbReference type="PROSITE" id="PS50045"/>
    </source>
</evidence>
<dbReference type="Gene3D" id="1.10.10.60">
    <property type="entry name" value="Homeodomain-like"/>
    <property type="match status" value="1"/>
</dbReference>
<evidence type="ECO:0000256" key="5">
    <source>
        <dbReference type="ARBA" id="ARBA00023159"/>
    </source>
</evidence>
<protein>
    <submittedName>
        <fullName evidence="8">Sigma-54 dependent transcriptional regulator</fullName>
    </submittedName>
</protein>
<dbReference type="Gene3D" id="1.10.8.60">
    <property type="match status" value="1"/>
</dbReference>
<dbReference type="SUPFAM" id="SSF46689">
    <property type="entry name" value="Homeodomain-like"/>
    <property type="match status" value="1"/>
</dbReference>
<dbReference type="SMART" id="SM00382">
    <property type="entry name" value="AAA"/>
    <property type="match status" value="1"/>
</dbReference>